<sequence>MTARESCFFRGRTRLPYAATLVALCALGACTSSGAAGEPAASSTSVAPAPTTTTSAPSSTTLTSAAPSPTTSVDPVIAKIPAAARPHTQEGAEAFARFFIESLNEGATKPDATALAGLFAPGCKTCVAMEKSLQELKAQGERHAGSSIVVSRTSSLTFSTSAAQVLIDVQQKRVKVLNSRGSTLRETASGPGTFVMTLNQNGGHWVASKLQTAS</sequence>
<keyword evidence="2" id="KW-0732">Signal</keyword>
<dbReference type="Pfam" id="PF19843">
    <property type="entry name" value="DUF6318"/>
    <property type="match status" value="1"/>
</dbReference>
<dbReference type="Proteomes" id="UP001501285">
    <property type="component" value="Unassembled WGS sequence"/>
</dbReference>
<feature type="region of interest" description="Disordered" evidence="1">
    <location>
        <begin position="39"/>
        <end position="71"/>
    </location>
</feature>
<evidence type="ECO:0000313" key="5">
    <source>
        <dbReference type="Proteomes" id="UP001501285"/>
    </source>
</evidence>
<keyword evidence="5" id="KW-1185">Reference proteome</keyword>
<evidence type="ECO:0000256" key="2">
    <source>
        <dbReference type="SAM" id="SignalP"/>
    </source>
</evidence>
<organism evidence="4 5">
    <name type="scientific">Terrabacter terrae</name>
    <dbReference type="NCBI Taxonomy" id="318434"/>
    <lineage>
        <taxon>Bacteria</taxon>
        <taxon>Bacillati</taxon>
        <taxon>Actinomycetota</taxon>
        <taxon>Actinomycetes</taxon>
        <taxon>Micrococcales</taxon>
        <taxon>Intrasporangiaceae</taxon>
        <taxon>Terrabacter</taxon>
    </lineage>
</organism>
<feature type="domain" description="DUF6318" evidence="3">
    <location>
        <begin position="80"/>
        <end position="209"/>
    </location>
</feature>
<comment type="caution">
    <text evidence="4">The sequence shown here is derived from an EMBL/GenBank/DDBJ whole genome shotgun (WGS) entry which is preliminary data.</text>
</comment>
<dbReference type="EMBL" id="BAAANB010000003">
    <property type="protein sequence ID" value="GAA2024027.1"/>
    <property type="molecule type" value="Genomic_DNA"/>
</dbReference>
<protein>
    <recommendedName>
        <fullName evidence="3">DUF6318 domain-containing protein</fullName>
    </recommendedName>
</protein>
<name>A0ABP5FFY3_9MICO</name>
<evidence type="ECO:0000256" key="1">
    <source>
        <dbReference type="SAM" id="MobiDB-lite"/>
    </source>
</evidence>
<dbReference type="PROSITE" id="PS51257">
    <property type="entry name" value="PROKAR_LIPOPROTEIN"/>
    <property type="match status" value="1"/>
</dbReference>
<evidence type="ECO:0000259" key="3">
    <source>
        <dbReference type="Pfam" id="PF19843"/>
    </source>
</evidence>
<proteinExistence type="predicted"/>
<feature type="chain" id="PRO_5047521581" description="DUF6318 domain-containing protein" evidence="2">
    <location>
        <begin position="36"/>
        <end position="214"/>
    </location>
</feature>
<dbReference type="InterPro" id="IPR046281">
    <property type="entry name" value="DUF6318"/>
</dbReference>
<gene>
    <name evidence="4" type="ORF">GCM10009740_11750</name>
</gene>
<reference evidence="5" key="1">
    <citation type="journal article" date="2019" name="Int. J. Syst. Evol. Microbiol.">
        <title>The Global Catalogue of Microorganisms (GCM) 10K type strain sequencing project: providing services to taxonomists for standard genome sequencing and annotation.</title>
        <authorList>
            <consortium name="The Broad Institute Genomics Platform"/>
            <consortium name="The Broad Institute Genome Sequencing Center for Infectious Disease"/>
            <person name="Wu L."/>
            <person name="Ma J."/>
        </authorList>
    </citation>
    <scope>NUCLEOTIDE SEQUENCE [LARGE SCALE GENOMIC DNA]</scope>
    <source>
        <strain evidence="5">JCM 14283</strain>
    </source>
</reference>
<evidence type="ECO:0000313" key="4">
    <source>
        <dbReference type="EMBL" id="GAA2024027.1"/>
    </source>
</evidence>
<accession>A0ABP5FFY3</accession>
<feature type="signal peptide" evidence="2">
    <location>
        <begin position="1"/>
        <end position="35"/>
    </location>
</feature>